<dbReference type="Proteomes" id="UP000198145">
    <property type="component" value="Unassembled WGS sequence"/>
</dbReference>
<evidence type="ECO:0000256" key="1">
    <source>
        <dbReference type="ARBA" id="ARBA00009477"/>
    </source>
</evidence>
<keyword evidence="2" id="KW-0812">Transmembrane</keyword>
<dbReference type="InterPro" id="IPR050739">
    <property type="entry name" value="MFP"/>
</dbReference>
<keyword evidence="2" id="KW-1133">Transmembrane helix</keyword>
<evidence type="ECO:0000313" key="5">
    <source>
        <dbReference type="Proteomes" id="UP000198145"/>
    </source>
</evidence>
<feature type="transmembrane region" description="Helical" evidence="2">
    <location>
        <begin position="31"/>
        <end position="49"/>
    </location>
</feature>
<protein>
    <submittedName>
        <fullName evidence="4">Efflux transporter periplasmic adaptor subunit</fullName>
    </submittedName>
</protein>
<dbReference type="eggNOG" id="COG1566">
    <property type="taxonomic scope" value="Bacteria"/>
</dbReference>
<dbReference type="PANTHER" id="PTHR30386">
    <property type="entry name" value="MEMBRANE FUSION SUBUNIT OF EMRAB-TOLC MULTIDRUG EFFLUX PUMP"/>
    <property type="match status" value="1"/>
</dbReference>
<dbReference type="PANTHER" id="PTHR30386:SF18">
    <property type="entry name" value="INNER MEMBRANE PROTEIN YIAV-RELATED"/>
    <property type="match status" value="1"/>
</dbReference>
<keyword evidence="2" id="KW-0472">Membrane</keyword>
<dbReference type="InterPro" id="IPR058625">
    <property type="entry name" value="MdtA-like_BSH"/>
</dbReference>
<comment type="similarity">
    <text evidence="1">Belongs to the membrane fusion protein (MFP) (TC 8.A.1) family.</text>
</comment>
<feature type="domain" description="Multidrug resistance protein MdtA-like barrel-sandwich hybrid" evidence="3">
    <location>
        <begin position="66"/>
        <end position="179"/>
    </location>
</feature>
<dbReference type="Gene3D" id="1.10.287.470">
    <property type="entry name" value="Helix hairpin bin"/>
    <property type="match status" value="1"/>
</dbReference>
<dbReference type="AlphaFoldDB" id="A0A246F9L7"/>
<feature type="transmembrane region" description="Helical" evidence="2">
    <location>
        <begin position="6"/>
        <end position="24"/>
    </location>
</feature>
<dbReference type="Gene3D" id="2.40.30.170">
    <property type="match status" value="1"/>
</dbReference>
<dbReference type="RefSeq" id="WP_088417150.1">
    <property type="nucleotide sequence ID" value="NZ_NJBA01000003.1"/>
</dbReference>
<evidence type="ECO:0000313" key="4">
    <source>
        <dbReference type="EMBL" id="OWP50951.1"/>
    </source>
</evidence>
<accession>A0A246F9L7</accession>
<comment type="caution">
    <text evidence="4">The sequence shown here is derived from an EMBL/GenBank/DDBJ whole genome shotgun (WGS) entry which is preliminary data.</text>
</comment>
<dbReference type="Gene3D" id="2.40.50.100">
    <property type="match status" value="1"/>
</dbReference>
<dbReference type="SUPFAM" id="SSF111369">
    <property type="entry name" value="HlyD-like secretion proteins"/>
    <property type="match status" value="1"/>
</dbReference>
<gene>
    <name evidence="4" type="ORF">CEG18_08740</name>
</gene>
<evidence type="ECO:0000259" key="3">
    <source>
        <dbReference type="Pfam" id="PF25917"/>
    </source>
</evidence>
<proteinExistence type="inferred from homology"/>
<dbReference type="EMBL" id="NJBA01000003">
    <property type="protein sequence ID" value="OWP50951.1"/>
    <property type="molecule type" value="Genomic_DNA"/>
</dbReference>
<dbReference type="Pfam" id="PF25917">
    <property type="entry name" value="BSH_RND"/>
    <property type="match status" value="1"/>
</dbReference>
<organism evidence="4 5">
    <name type="scientific">Pseudomonas nitroreducens</name>
    <dbReference type="NCBI Taxonomy" id="46680"/>
    <lineage>
        <taxon>Bacteria</taxon>
        <taxon>Pseudomonadati</taxon>
        <taxon>Pseudomonadota</taxon>
        <taxon>Gammaproteobacteria</taxon>
        <taxon>Pseudomonadales</taxon>
        <taxon>Pseudomonadaceae</taxon>
        <taxon>Pseudomonas</taxon>
    </lineage>
</organism>
<evidence type="ECO:0000256" key="2">
    <source>
        <dbReference type="SAM" id="Phobius"/>
    </source>
</evidence>
<sequence length="319" mass="35166">MDLLLILTYTAICIAVFKIFRIPLNKWTVPTAVLGGVVLIGALIFTMNYNHPYSEVARSYFVSTPVIPVVTGQVIEVPVKGNQMLEKGAVLFRIDPKPFQLKLDSIKAQLVSARADQSRARELALRNVGNKRDVDLTTARVDDLNAQLALAQFNLDNTVVRAPSRGFVTHVSLRPGMMATRLPLRPSMVFVPDEGQYFAAWMRQNSQLRLTAGDEAEVAFDGIPGKVFSGKVKQAIGVIGEGQVQPSGTLLSYTGSPPPGRVPVIIEITDPDYAQYANLMPGGAYGQAAIYSQHFHHVAIMRKILLRMAAWMNYIFPFH</sequence>
<dbReference type="STRING" id="46680.GCA_000807755_00481"/>
<reference evidence="4 5" key="1">
    <citation type="submission" date="2017-06" db="EMBL/GenBank/DDBJ databases">
        <title>Draft genome of Pseudomonas nitroreducens DF05.</title>
        <authorList>
            <person name="Iyer R."/>
        </authorList>
    </citation>
    <scope>NUCLEOTIDE SEQUENCE [LARGE SCALE GENOMIC DNA]</scope>
    <source>
        <strain evidence="4 5">DF05</strain>
    </source>
</reference>
<name>A0A246F9L7_PSENT</name>